<protein>
    <submittedName>
        <fullName evidence="2">Uncharacterized protein</fullName>
    </submittedName>
</protein>
<gene>
    <name evidence="2" type="ORF">CU098_009945</name>
</gene>
<reference evidence="2 3" key="1">
    <citation type="journal article" date="2018" name="G3 (Bethesda)">
        <title>Phylogenetic and Phylogenomic Definition of Rhizopus Species.</title>
        <authorList>
            <person name="Gryganskyi A.P."/>
            <person name="Golan J."/>
            <person name="Dolatabadi S."/>
            <person name="Mondo S."/>
            <person name="Robb S."/>
            <person name="Idnurm A."/>
            <person name="Muszewska A."/>
            <person name="Steczkiewicz K."/>
            <person name="Masonjones S."/>
            <person name="Liao H.L."/>
            <person name="Gajdeczka M.T."/>
            <person name="Anike F."/>
            <person name="Vuek A."/>
            <person name="Anishchenko I.M."/>
            <person name="Voigt K."/>
            <person name="de Hoog G.S."/>
            <person name="Smith M.E."/>
            <person name="Heitman J."/>
            <person name="Vilgalys R."/>
            <person name="Stajich J.E."/>
        </authorList>
    </citation>
    <scope>NUCLEOTIDE SEQUENCE [LARGE SCALE GENOMIC DNA]</scope>
    <source>
        <strain evidence="2 3">LSU 92-RS-03</strain>
    </source>
</reference>
<comment type="caution">
    <text evidence="2">The sequence shown here is derived from an EMBL/GenBank/DDBJ whole genome shotgun (WGS) entry which is preliminary data.</text>
</comment>
<keyword evidence="1" id="KW-0732">Signal</keyword>
<keyword evidence="3" id="KW-1185">Reference proteome</keyword>
<sequence length="150" mass="16663">MVQLLQSISSVLAMLLVVQAVSVDDKKASESDTRIVEMANVEPVSYQDQSCQQTRTCFGIAYGSSYACNHDYKYSYPVAGGKKACDGFALYSYKCCGIKKKTCKWSYCTGFLVTGASTCKEYGSEWEYDGKTRSNDCSFSKSQVECCKYE</sequence>
<feature type="chain" id="PRO_5016737173" evidence="1">
    <location>
        <begin position="21"/>
        <end position="150"/>
    </location>
</feature>
<feature type="signal peptide" evidence="1">
    <location>
        <begin position="1"/>
        <end position="20"/>
    </location>
</feature>
<organism evidence="2 3">
    <name type="scientific">Rhizopus stolonifer</name>
    <name type="common">Rhizopus nigricans</name>
    <dbReference type="NCBI Taxonomy" id="4846"/>
    <lineage>
        <taxon>Eukaryota</taxon>
        <taxon>Fungi</taxon>
        <taxon>Fungi incertae sedis</taxon>
        <taxon>Mucoromycota</taxon>
        <taxon>Mucoromycotina</taxon>
        <taxon>Mucoromycetes</taxon>
        <taxon>Mucorales</taxon>
        <taxon>Mucorineae</taxon>
        <taxon>Rhizopodaceae</taxon>
        <taxon>Rhizopus</taxon>
    </lineage>
</organism>
<evidence type="ECO:0000256" key="1">
    <source>
        <dbReference type="SAM" id="SignalP"/>
    </source>
</evidence>
<accession>A0A367KU71</accession>
<proteinExistence type="predicted"/>
<dbReference type="AlphaFoldDB" id="A0A367KU71"/>
<evidence type="ECO:0000313" key="3">
    <source>
        <dbReference type="Proteomes" id="UP000253551"/>
    </source>
</evidence>
<dbReference type="OrthoDB" id="2201656at2759"/>
<evidence type="ECO:0000313" key="2">
    <source>
        <dbReference type="EMBL" id="RCI05714.1"/>
    </source>
</evidence>
<name>A0A367KU71_RHIST</name>
<dbReference type="EMBL" id="PJQM01000320">
    <property type="protein sequence ID" value="RCI05714.1"/>
    <property type="molecule type" value="Genomic_DNA"/>
</dbReference>
<dbReference type="Proteomes" id="UP000253551">
    <property type="component" value="Unassembled WGS sequence"/>
</dbReference>